<feature type="domain" description="MD-2-related lipid-recognition" evidence="8">
    <location>
        <begin position="19"/>
        <end position="132"/>
    </location>
</feature>
<dbReference type="SUPFAM" id="SSF81296">
    <property type="entry name" value="E set domains"/>
    <property type="match status" value="1"/>
</dbReference>
<dbReference type="InterPro" id="IPR014756">
    <property type="entry name" value="Ig_E-set"/>
</dbReference>
<dbReference type="Gene3D" id="2.60.40.770">
    <property type="match status" value="1"/>
</dbReference>
<dbReference type="PANTHER" id="PTHR11306">
    <property type="entry name" value="NIEMANN PICK TYPE C2 PROTEIN NPC2-RELATED"/>
    <property type="match status" value="1"/>
</dbReference>
<evidence type="ECO:0000256" key="4">
    <source>
        <dbReference type="ARBA" id="ARBA00022448"/>
    </source>
</evidence>
<evidence type="ECO:0000256" key="1">
    <source>
        <dbReference type="ARBA" id="ARBA00002053"/>
    </source>
</evidence>
<dbReference type="InterPro" id="IPR003172">
    <property type="entry name" value="ML_dom"/>
</dbReference>
<evidence type="ECO:0000256" key="2">
    <source>
        <dbReference type="ARBA" id="ARBA00006370"/>
    </source>
</evidence>
<comment type="similarity">
    <text evidence="2">Belongs to the NPC2 family.</text>
</comment>
<organism evidence="9 10">
    <name type="scientific">Acrasis kona</name>
    <dbReference type="NCBI Taxonomy" id="1008807"/>
    <lineage>
        <taxon>Eukaryota</taxon>
        <taxon>Discoba</taxon>
        <taxon>Heterolobosea</taxon>
        <taxon>Tetramitia</taxon>
        <taxon>Eutetramitia</taxon>
        <taxon>Acrasidae</taxon>
        <taxon>Acrasis</taxon>
    </lineage>
</organism>
<gene>
    <name evidence="9" type="ORF">AKO1_004539</name>
</gene>
<evidence type="ECO:0000256" key="3">
    <source>
        <dbReference type="ARBA" id="ARBA00011245"/>
    </source>
</evidence>
<feature type="signal peptide" evidence="7">
    <location>
        <begin position="1"/>
        <end position="16"/>
    </location>
</feature>
<keyword evidence="10" id="KW-1185">Reference proteome</keyword>
<keyword evidence="4" id="KW-0813">Transport</keyword>
<dbReference type="GO" id="GO:0015918">
    <property type="term" value="P:sterol transport"/>
    <property type="evidence" value="ECO:0007669"/>
    <property type="project" value="InterPro"/>
</dbReference>
<dbReference type="SMART" id="SM00737">
    <property type="entry name" value="ML"/>
    <property type="match status" value="1"/>
</dbReference>
<dbReference type="Proteomes" id="UP001431209">
    <property type="component" value="Unassembled WGS sequence"/>
</dbReference>
<reference evidence="9 10" key="1">
    <citation type="submission" date="2024-03" db="EMBL/GenBank/DDBJ databases">
        <title>The Acrasis kona genome and developmental transcriptomes reveal deep origins of eukaryotic multicellular pathways.</title>
        <authorList>
            <person name="Sheikh S."/>
            <person name="Fu C.-J."/>
            <person name="Brown M.W."/>
            <person name="Baldauf S.L."/>
        </authorList>
    </citation>
    <scope>NUCLEOTIDE SEQUENCE [LARGE SCALE GENOMIC DNA]</scope>
    <source>
        <strain evidence="9 10">ATCC MYA-3509</strain>
    </source>
</reference>
<comment type="caution">
    <text evidence="9">The sequence shown here is derived from an EMBL/GenBank/DDBJ whole genome shotgun (WGS) entry which is preliminary data.</text>
</comment>
<feature type="chain" id="PRO_5043946480" evidence="7">
    <location>
        <begin position="17"/>
        <end position="137"/>
    </location>
</feature>
<keyword evidence="5 7" id="KW-0732">Signal</keyword>
<protein>
    <submittedName>
        <fullName evidence="9">Phosphatidylglycerol/phosphatidylinositol transfer protein</fullName>
    </submittedName>
</protein>
<dbReference type="Pfam" id="PF02221">
    <property type="entry name" value="E1_DerP2_DerF2"/>
    <property type="match status" value="1"/>
</dbReference>
<proteinExistence type="inferred from homology"/>
<accession>A0AAW2Z4V7</accession>
<keyword evidence="6" id="KW-0445">Lipid transport</keyword>
<evidence type="ECO:0000256" key="6">
    <source>
        <dbReference type="ARBA" id="ARBA00023055"/>
    </source>
</evidence>
<name>A0AAW2Z4V7_9EUKA</name>
<dbReference type="InterPro" id="IPR039670">
    <property type="entry name" value="NPC2-like"/>
</dbReference>
<dbReference type="AlphaFoldDB" id="A0AAW2Z4V7"/>
<evidence type="ECO:0000256" key="7">
    <source>
        <dbReference type="SAM" id="SignalP"/>
    </source>
</evidence>
<evidence type="ECO:0000313" key="10">
    <source>
        <dbReference type="Proteomes" id="UP001431209"/>
    </source>
</evidence>
<sequence>MKVLLSLLILCAYINAITFRTCLNNPSVTVASIETNPKTIIRGNELTVSVNGNSGVEITRGKVIASASMYSVEIIRQEEQLCDHTTCPIRRGDFSVSQTIDIPVDAFPGFYTLKFQLYNETNVEISCTTFKVQIKSS</sequence>
<evidence type="ECO:0000256" key="5">
    <source>
        <dbReference type="ARBA" id="ARBA00022729"/>
    </source>
</evidence>
<dbReference type="EMBL" id="JAOPGA020001001">
    <property type="protein sequence ID" value="KAL0483944.1"/>
    <property type="molecule type" value="Genomic_DNA"/>
</dbReference>
<evidence type="ECO:0000313" key="9">
    <source>
        <dbReference type="EMBL" id="KAL0483944.1"/>
    </source>
</evidence>
<comment type="subunit">
    <text evidence="3">Monomer.</text>
</comment>
<evidence type="ECO:0000259" key="8">
    <source>
        <dbReference type="SMART" id="SM00737"/>
    </source>
</evidence>
<dbReference type="GO" id="GO:0032934">
    <property type="term" value="F:sterol binding"/>
    <property type="evidence" value="ECO:0007669"/>
    <property type="project" value="InterPro"/>
</dbReference>
<comment type="function">
    <text evidence="1">Catalyzes the intermembrane transfer of phosphatidylglycerol and phosphatidylinositol.</text>
</comment>
<dbReference type="PANTHER" id="PTHR11306:SF0">
    <property type="entry name" value="PHOSPHATIDYLGLYCEROL_PHOSPHATIDYLINOSITOL TRANSFER PROTEIN"/>
    <property type="match status" value="1"/>
</dbReference>